<name>A0A0V8CXJ8_LACLL</name>
<keyword evidence="1" id="KW-0235">DNA replication</keyword>
<proteinExistence type="predicted"/>
<dbReference type="SUPFAM" id="SSF46565">
    <property type="entry name" value="Chaperone J-domain"/>
    <property type="match status" value="1"/>
</dbReference>
<dbReference type="Proteomes" id="UP000054230">
    <property type="component" value="Unassembled WGS sequence"/>
</dbReference>
<accession>A0A0V8CXJ8</accession>
<keyword evidence="2" id="KW-0346">Stress response</keyword>
<evidence type="ECO:0000256" key="1">
    <source>
        <dbReference type="ARBA" id="ARBA00022705"/>
    </source>
</evidence>
<evidence type="ECO:0008006" key="5">
    <source>
        <dbReference type="Google" id="ProtNLM"/>
    </source>
</evidence>
<evidence type="ECO:0000313" key="4">
    <source>
        <dbReference type="Proteomes" id="UP000054230"/>
    </source>
</evidence>
<dbReference type="PATRIC" id="fig|1360.106.peg.2370"/>
<organism evidence="3 4">
    <name type="scientific">Lactococcus lactis subsp. lactis</name>
    <name type="common">Streptococcus lactis</name>
    <dbReference type="NCBI Taxonomy" id="1360"/>
    <lineage>
        <taxon>Bacteria</taxon>
        <taxon>Bacillati</taxon>
        <taxon>Bacillota</taxon>
        <taxon>Bacilli</taxon>
        <taxon>Lactobacillales</taxon>
        <taxon>Streptococcaceae</taxon>
        <taxon>Lactococcus</taxon>
    </lineage>
</organism>
<dbReference type="GO" id="GO:0006260">
    <property type="term" value="P:DNA replication"/>
    <property type="evidence" value="ECO:0007669"/>
    <property type="project" value="UniProtKB-KW"/>
</dbReference>
<evidence type="ECO:0000256" key="2">
    <source>
        <dbReference type="ARBA" id="ARBA00023016"/>
    </source>
</evidence>
<evidence type="ECO:0000313" key="3">
    <source>
        <dbReference type="EMBL" id="KSU06004.1"/>
    </source>
</evidence>
<dbReference type="InterPro" id="IPR036869">
    <property type="entry name" value="J_dom_sf"/>
</dbReference>
<sequence length="73" mass="8767">MLRRYHIAFVWYQINGDEQKVEMNKARNNQATKLIDYDRCWDSTDPYIILGVREVSTFSEIKNQYKFLSKISS</sequence>
<comment type="caution">
    <text evidence="3">The sequence shown here is derived from an EMBL/GenBank/DDBJ whole genome shotgun (WGS) entry which is preliminary data.</text>
</comment>
<dbReference type="EMBL" id="LKLP01000115">
    <property type="protein sequence ID" value="KSU06004.1"/>
    <property type="molecule type" value="Genomic_DNA"/>
</dbReference>
<reference evidence="4" key="1">
    <citation type="submission" date="2015-10" db="EMBL/GenBank/DDBJ databases">
        <title>Draft Genome Sequences of 11 Lactococcus lactis subspecies cremoris strains.</title>
        <authorList>
            <person name="Wels M."/>
            <person name="Backus L."/>
            <person name="Boekhorst J."/>
            <person name="Dijkstra A."/>
            <person name="Beerthuizen M."/>
            <person name="Kelly W."/>
            <person name="Siezen R."/>
            <person name="Bachmann H."/>
            <person name="Van Hijum S."/>
        </authorList>
    </citation>
    <scope>NUCLEOTIDE SEQUENCE [LARGE SCALE GENOMIC DNA]</scope>
    <source>
        <strain evidence="4">LMG8520</strain>
    </source>
</reference>
<dbReference type="AlphaFoldDB" id="A0A0V8CXJ8"/>
<gene>
    <name evidence="3" type="ORF">LMG8520_2210</name>
</gene>
<protein>
    <recommendedName>
        <fullName evidence="5">J domain-containing protein</fullName>
    </recommendedName>
</protein>